<dbReference type="Gene3D" id="2.170.270.10">
    <property type="entry name" value="SET domain"/>
    <property type="match status" value="1"/>
</dbReference>
<dbReference type="PROSITE" id="PS50280">
    <property type="entry name" value="SET"/>
    <property type="match status" value="1"/>
</dbReference>
<evidence type="ECO:0000259" key="1">
    <source>
        <dbReference type="PROSITE" id="PS50280"/>
    </source>
</evidence>
<protein>
    <recommendedName>
        <fullName evidence="1">SET domain-containing protein</fullName>
    </recommendedName>
</protein>
<comment type="caution">
    <text evidence="2">The sequence shown here is derived from an EMBL/GenBank/DDBJ whole genome shotgun (WGS) entry which is preliminary data.</text>
</comment>
<dbReference type="SUPFAM" id="SSF82199">
    <property type="entry name" value="SET domain"/>
    <property type="match status" value="1"/>
</dbReference>
<accession>A0AAD2G6G0</accession>
<proteinExistence type="predicted"/>
<evidence type="ECO:0000313" key="2">
    <source>
        <dbReference type="EMBL" id="CAJ1963966.1"/>
    </source>
</evidence>
<sequence>MVFIAILAITPRYSQGIGGLHVFALVWLSLFACLSTTASCDLYLAQSTIPEAGLGVFTGISRNPGDILGAGDVCIPLLDPGTHHDDLFDPFDDFVWMGEDMGMKMEIESQVKAFCPGLDCAINCNLALINVEKHGVDFDDAGLHRSQHPGAGATTPYFNSTTKVKRRLPAGGELFKDYGDSWFTSRQKFDGVPLSDDFAVAQNLVDTAFNLGDANTDRLHLQHLFEDILIPIGEIWNLTTLKALPSSFDEVLIANREDIGMTHQPNATRSLEWLEVNGKCIDNIVPGRSTIDGAGHGAFASRNLPKGTVVTGTPLHHIPFQDEFTPMYRVVTRGQKQYLDRREVAGQQLVLNYCFGHPQTTLLLCPYGFGVNYINHNRSKANVRIRWAQNGITSHDESWLLKSPSEMLAETGAHLALDYIATRDIKRGEELFFDYGEGWEKAWYEHVKDWQSTKFWSSMYRNGRDWDSELQKLPLRTTLEALADPYPQTIQIRCHSILDEDAWTNFTRSVFEYGYPCEILDRVKGEDTDYMYTVKLTTEPHNEYDTEFESSETLVVNNVPRDAIRFVDIPRTSDIHLRDAFRQFIGLPNELMPEAWKNLKGKA</sequence>
<dbReference type="AlphaFoldDB" id="A0AAD2G6G0"/>
<feature type="domain" description="SET" evidence="1">
    <location>
        <begin position="282"/>
        <end position="436"/>
    </location>
</feature>
<dbReference type="InterPro" id="IPR001214">
    <property type="entry name" value="SET_dom"/>
</dbReference>
<dbReference type="EMBL" id="CAKOGP040002169">
    <property type="protein sequence ID" value="CAJ1963966.1"/>
    <property type="molecule type" value="Genomic_DNA"/>
</dbReference>
<organism evidence="2 3">
    <name type="scientific">Cylindrotheca closterium</name>
    <dbReference type="NCBI Taxonomy" id="2856"/>
    <lineage>
        <taxon>Eukaryota</taxon>
        <taxon>Sar</taxon>
        <taxon>Stramenopiles</taxon>
        <taxon>Ochrophyta</taxon>
        <taxon>Bacillariophyta</taxon>
        <taxon>Bacillariophyceae</taxon>
        <taxon>Bacillariophycidae</taxon>
        <taxon>Bacillariales</taxon>
        <taxon>Bacillariaceae</taxon>
        <taxon>Cylindrotheca</taxon>
    </lineage>
</organism>
<evidence type="ECO:0000313" key="3">
    <source>
        <dbReference type="Proteomes" id="UP001295423"/>
    </source>
</evidence>
<reference evidence="2" key="1">
    <citation type="submission" date="2023-08" db="EMBL/GenBank/DDBJ databases">
        <authorList>
            <person name="Audoor S."/>
            <person name="Bilcke G."/>
        </authorList>
    </citation>
    <scope>NUCLEOTIDE SEQUENCE</scope>
</reference>
<dbReference type="Proteomes" id="UP001295423">
    <property type="component" value="Unassembled WGS sequence"/>
</dbReference>
<dbReference type="InterPro" id="IPR046341">
    <property type="entry name" value="SET_dom_sf"/>
</dbReference>
<keyword evidence="3" id="KW-1185">Reference proteome</keyword>
<dbReference type="Pfam" id="PF00856">
    <property type="entry name" value="SET"/>
    <property type="match status" value="1"/>
</dbReference>
<name>A0AAD2G6G0_9STRA</name>
<gene>
    <name evidence="2" type="ORF">CYCCA115_LOCUS20405</name>
</gene>